<sequence>MASEEPDDQVQVVFTPHPNGTLLQLTHTGPWTDDEAAENYRQGWTFVLDALAGTGASG</sequence>
<reference evidence="3 4" key="1">
    <citation type="submission" date="2018-02" db="EMBL/GenBank/DDBJ databases">
        <authorList>
            <person name="Cohen D.B."/>
            <person name="Kent A.D."/>
        </authorList>
    </citation>
    <scope>NUCLEOTIDE SEQUENCE [LARGE SCALE GENOMIC DNA]</scope>
    <source>
        <strain evidence="3">1</strain>
    </source>
</reference>
<organism evidence="3 4">
    <name type="scientific">Micropruina glycogenica</name>
    <dbReference type="NCBI Taxonomy" id="75385"/>
    <lineage>
        <taxon>Bacteria</taxon>
        <taxon>Bacillati</taxon>
        <taxon>Actinomycetota</taxon>
        <taxon>Actinomycetes</taxon>
        <taxon>Propionibacteriales</taxon>
        <taxon>Nocardioidaceae</taxon>
        <taxon>Micropruina</taxon>
    </lineage>
</organism>
<dbReference type="InterPro" id="IPR013538">
    <property type="entry name" value="ASHA1/2-like_C"/>
</dbReference>
<keyword evidence="4" id="KW-1185">Reference proteome</keyword>
<dbReference type="Proteomes" id="UP000238164">
    <property type="component" value="Chromosome 1"/>
</dbReference>
<name>A0A2N9JDR6_9ACTN</name>
<dbReference type="KEGG" id="mgg:MPLG2_0579"/>
<dbReference type="OrthoDB" id="8755073at2"/>
<dbReference type="Gene3D" id="3.30.530.20">
    <property type="match status" value="1"/>
</dbReference>
<keyword evidence="3" id="KW-0808">Transferase</keyword>
<keyword evidence="3" id="KW-0472">Membrane</keyword>
<comment type="similarity">
    <text evidence="1">Belongs to the AHA1 family.</text>
</comment>
<gene>
    <name evidence="3" type="ORF">MPLG2_0579</name>
</gene>
<evidence type="ECO:0000313" key="3">
    <source>
        <dbReference type="EMBL" id="SPD85615.1"/>
    </source>
</evidence>
<evidence type="ECO:0000313" key="4">
    <source>
        <dbReference type="Proteomes" id="UP000238164"/>
    </source>
</evidence>
<dbReference type="GO" id="GO:0004364">
    <property type="term" value="F:glutathione transferase activity"/>
    <property type="evidence" value="ECO:0007669"/>
    <property type="project" value="UniProtKB-EC"/>
</dbReference>
<evidence type="ECO:0000256" key="1">
    <source>
        <dbReference type="ARBA" id="ARBA00006817"/>
    </source>
</evidence>
<dbReference type="EC" id="2.5.1.18" evidence="3"/>
<proteinExistence type="inferred from homology"/>
<evidence type="ECO:0000259" key="2">
    <source>
        <dbReference type="Pfam" id="PF08327"/>
    </source>
</evidence>
<keyword evidence="3" id="KW-0812">Transmembrane</keyword>
<dbReference type="Pfam" id="PF08327">
    <property type="entry name" value="AHSA1"/>
    <property type="match status" value="1"/>
</dbReference>
<dbReference type="AlphaFoldDB" id="A0A2N9JDR6"/>
<dbReference type="RefSeq" id="WP_158680810.1">
    <property type="nucleotide sequence ID" value="NZ_BAAAGO010000042.1"/>
</dbReference>
<feature type="domain" description="Activator of Hsp90 ATPase homologue 1/2-like C-terminal" evidence="2">
    <location>
        <begin position="5"/>
        <end position="53"/>
    </location>
</feature>
<dbReference type="InterPro" id="IPR023393">
    <property type="entry name" value="START-like_dom_sf"/>
</dbReference>
<accession>A0A2N9JDR6</accession>
<dbReference type="EMBL" id="LT985188">
    <property type="protein sequence ID" value="SPD85615.1"/>
    <property type="molecule type" value="Genomic_DNA"/>
</dbReference>
<dbReference type="SUPFAM" id="SSF55961">
    <property type="entry name" value="Bet v1-like"/>
    <property type="match status" value="1"/>
</dbReference>
<protein>
    <submittedName>
        <fullName evidence="3">Putative glutathione S-transferase-related transmembrane protein</fullName>
        <ecNumber evidence="3">2.5.1.18</ecNumber>
    </submittedName>
</protein>